<feature type="binding site" evidence="1">
    <location>
        <position position="221"/>
    </location>
    <ligand>
        <name>Mg(2+)</name>
        <dbReference type="ChEBI" id="CHEBI:18420"/>
        <label>1</label>
    </ligand>
</feature>
<organism evidence="2 3">
    <name type="scientific">Anaerostipes butyraticus</name>
    <dbReference type="NCBI Taxonomy" id="645466"/>
    <lineage>
        <taxon>Bacteria</taxon>
        <taxon>Bacillati</taxon>
        <taxon>Bacillota</taxon>
        <taxon>Clostridia</taxon>
        <taxon>Lachnospirales</taxon>
        <taxon>Lachnospiraceae</taxon>
        <taxon>Anaerostipes</taxon>
    </lineage>
</organism>
<accession>A0A916Q8H0</accession>
<evidence type="ECO:0000313" key="2">
    <source>
        <dbReference type="EMBL" id="GFO86278.1"/>
    </source>
</evidence>
<comment type="caution">
    <text evidence="2">The sequence shown here is derived from an EMBL/GenBank/DDBJ whole genome shotgun (WGS) entry which is preliminary data.</text>
</comment>
<feature type="binding site" evidence="1">
    <location>
        <position position="39"/>
    </location>
    <ligand>
        <name>Mg(2+)</name>
        <dbReference type="ChEBI" id="CHEBI:18420"/>
        <label>1</label>
    </ligand>
</feature>
<keyword evidence="1" id="KW-0460">Magnesium</keyword>
<feature type="binding site" evidence="1">
    <location>
        <position position="41"/>
    </location>
    <ligand>
        <name>Mg(2+)</name>
        <dbReference type="ChEBI" id="CHEBI:18420"/>
        <label>1</label>
    </ligand>
</feature>
<gene>
    <name evidence="2" type="ORF">ANBU17_26250</name>
</gene>
<dbReference type="PANTHER" id="PTHR16222:SF12">
    <property type="entry name" value="ADP-RIBOSYLGLYCOHYDROLASE-RELATED"/>
    <property type="match status" value="1"/>
</dbReference>
<reference evidence="2" key="1">
    <citation type="submission" date="2020-06" db="EMBL/GenBank/DDBJ databases">
        <title>Characterization of fructooligosaccharide metabolism and fructooligosaccharide-degrading enzymes in human commensal butyrate producers.</title>
        <authorList>
            <person name="Tanno H."/>
            <person name="Fujii T."/>
            <person name="Hirano K."/>
            <person name="Maeno S."/>
            <person name="Tonozuka T."/>
            <person name="Sakamoto M."/>
            <person name="Ohkuma M."/>
            <person name="Tochio T."/>
            <person name="Endo A."/>
        </authorList>
    </citation>
    <scope>NUCLEOTIDE SEQUENCE</scope>
    <source>
        <strain evidence="2">JCM 17466</strain>
    </source>
</reference>
<comment type="cofactor">
    <cofactor evidence="1">
        <name>Mg(2+)</name>
        <dbReference type="ChEBI" id="CHEBI:18420"/>
    </cofactor>
    <text evidence="1">Binds 2 magnesium ions per subunit.</text>
</comment>
<dbReference type="InterPro" id="IPR005502">
    <property type="entry name" value="Ribosyl_crysJ1"/>
</dbReference>
<dbReference type="SUPFAM" id="SSF101478">
    <property type="entry name" value="ADP-ribosylglycohydrolase"/>
    <property type="match status" value="1"/>
</dbReference>
<dbReference type="AlphaFoldDB" id="A0A916Q8H0"/>
<dbReference type="EMBL" id="BLYI01000062">
    <property type="protein sequence ID" value="GFO86278.1"/>
    <property type="molecule type" value="Genomic_DNA"/>
</dbReference>
<sequence>MAVLGAILGDIAGSRFEFKRPFRLDIQNCELFTKDCEFTDDTVMTLAVKKAVITRADLVKTMKEIGRHYPDCGYGGKFRRWILGEDTKPYNSYGNGSAMRVSFIGEYFNRLEDVVREAEKTAAVTHNHPEGIKGAVATAVCIWMAKNGKTKDEIYDYVIKQYPAETYEYSIDKDLNYLRKHYRWNETCMGSVPAAMRCFYESSSFDGFMRNLFQLNCDCDTLGAIGGAVAEEFYHGIGFDGEEILRRYLDDRLWEIWEL</sequence>
<feature type="binding site" evidence="1">
    <location>
        <position position="218"/>
    </location>
    <ligand>
        <name>Mg(2+)</name>
        <dbReference type="ChEBI" id="CHEBI:18420"/>
        <label>1</label>
    </ligand>
</feature>
<evidence type="ECO:0000313" key="3">
    <source>
        <dbReference type="Proteomes" id="UP000613208"/>
    </source>
</evidence>
<evidence type="ECO:0000256" key="1">
    <source>
        <dbReference type="PIRSR" id="PIRSR605502-1"/>
    </source>
</evidence>
<dbReference type="Gene3D" id="1.10.4080.10">
    <property type="entry name" value="ADP-ribosylation/Crystallin J1"/>
    <property type="match status" value="1"/>
</dbReference>
<dbReference type="PANTHER" id="PTHR16222">
    <property type="entry name" value="ADP-RIBOSYLGLYCOHYDROLASE"/>
    <property type="match status" value="1"/>
</dbReference>
<name>A0A916Q8H0_9FIRM</name>
<dbReference type="InterPro" id="IPR036705">
    <property type="entry name" value="Ribosyl_crysJ1_sf"/>
</dbReference>
<proteinExistence type="predicted"/>
<dbReference type="GO" id="GO:0046872">
    <property type="term" value="F:metal ion binding"/>
    <property type="evidence" value="ECO:0007669"/>
    <property type="project" value="UniProtKB-KW"/>
</dbReference>
<dbReference type="RefSeq" id="WP_201311939.1">
    <property type="nucleotide sequence ID" value="NZ_BLYI01000062.1"/>
</dbReference>
<feature type="binding site" evidence="1">
    <location>
        <position position="220"/>
    </location>
    <ligand>
        <name>Mg(2+)</name>
        <dbReference type="ChEBI" id="CHEBI:18420"/>
        <label>1</label>
    </ligand>
</feature>
<protein>
    <recommendedName>
        <fullName evidence="4">ADP-ribosylglycohydrolase</fullName>
    </recommendedName>
</protein>
<evidence type="ECO:0008006" key="4">
    <source>
        <dbReference type="Google" id="ProtNLM"/>
    </source>
</evidence>
<feature type="binding site" evidence="1">
    <location>
        <position position="40"/>
    </location>
    <ligand>
        <name>Mg(2+)</name>
        <dbReference type="ChEBI" id="CHEBI:18420"/>
        <label>1</label>
    </ligand>
</feature>
<keyword evidence="3" id="KW-1185">Reference proteome</keyword>
<keyword evidence="1" id="KW-0479">Metal-binding</keyword>
<dbReference type="Proteomes" id="UP000613208">
    <property type="component" value="Unassembled WGS sequence"/>
</dbReference>
<dbReference type="InterPro" id="IPR050792">
    <property type="entry name" value="ADP-ribosylglycohydrolase"/>
</dbReference>
<dbReference type="Pfam" id="PF03747">
    <property type="entry name" value="ADP_ribosyl_GH"/>
    <property type="match status" value="1"/>
</dbReference>